<comment type="subunit">
    <text evidence="3">Monomer.</text>
</comment>
<evidence type="ECO:0000313" key="23">
    <source>
        <dbReference type="EMBL" id="MEM5948849.1"/>
    </source>
</evidence>
<feature type="domain" description="Nudix hydrolase" evidence="22">
    <location>
        <begin position="26"/>
        <end position="151"/>
    </location>
</feature>
<evidence type="ECO:0000313" key="24">
    <source>
        <dbReference type="Proteomes" id="UP001466331"/>
    </source>
</evidence>
<dbReference type="InterPro" id="IPR003563">
    <property type="entry name" value="8ODP"/>
</dbReference>
<dbReference type="SUPFAM" id="SSF55811">
    <property type="entry name" value="Nudix"/>
    <property type="match status" value="1"/>
</dbReference>
<comment type="catalytic activity">
    <reaction evidence="7">
        <text>8-oxo-dATP + H2O = 8-oxo-dAMP + diphosphate + H(+)</text>
        <dbReference type="Rhea" id="RHEA:65396"/>
        <dbReference type="ChEBI" id="CHEBI:15377"/>
        <dbReference type="ChEBI" id="CHEBI:15378"/>
        <dbReference type="ChEBI" id="CHEBI:33019"/>
        <dbReference type="ChEBI" id="CHEBI:71361"/>
        <dbReference type="ChEBI" id="CHEBI:172871"/>
    </reaction>
    <physiologicalReaction direction="left-to-right" evidence="7">
        <dbReference type="Rhea" id="RHEA:65397"/>
    </physiologicalReaction>
</comment>
<evidence type="ECO:0000259" key="22">
    <source>
        <dbReference type="PROSITE" id="PS51462"/>
    </source>
</evidence>
<evidence type="ECO:0000256" key="9">
    <source>
        <dbReference type="ARBA" id="ARBA00024486"/>
    </source>
</evidence>
<dbReference type="CDD" id="cd03427">
    <property type="entry name" value="NUDIX_MTH1_Nudt1"/>
    <property type="match status" value="1"/>
</dbReference>
<evidence type="ECO:0000256" key="12">
    <source>
        <dbReference type="ARBA" id="ARBA00026218"/>
    </source>
</evidence>
<dbReference type="InterPro" id="IPR015797">
    <property type="entry name" value="NUDIX_hydrolase-like_dom_sf"/>
</dbReference>
<comment type="function">
    <text evidence="21">Oxidized purine nucleoside triphosphate hydrolase which is a prominent sanitizer of the oxidized nucleotide pool. Catalyzes the hydrolysis of 2-oxo-dATP (2-hydroxy-dATP) into 2-oxo-dAMP. Also has a significant hydrolase activity toward 2-oxo-ATP, 8-oxo-dGTP and 8-oxo-dATP. Through the hydrolysis of oxidized purine nucleoside triphosphates, prevents their incorporation into DNA and the subsequent transversions A:T to C:G and G:C to T:A. Also catalyzes the hydrolysis of methylated purine nucleoside triphosphate preventing their integration into DNA. Through this antimutagenic activity protects cells from oxidative stress.</text>
</comment>
<comment type="catalytic activity">
    <reaction evidence="9">
        <text>8-oxo-dGTP + H2O = 8-oxo-dGMP + diphosphate + H(+)</text>
        <dbReference type="Rhea" id="RHEA:31575"/>
        <dbReference type="ChEBI" id="CHEBI:15377"/>
        <dbReference type="ChEBI" id="CHEBI:15378"/>
        <dbReference type="ChEBI" id="CHEBI:33019"/>
        <dbReference type="ChEBI" id="CHEBI:63224"/>
        <dbReference type="ChEBI" id="CHEBI:77896"/>
    </reaction>
    <physiologicalReaction direction="left-to-right" evidence="9">
        <dbReference type="Rhea" id="RHEA:31576"/>
    </physiologicalReaction>
</comment>
<evidence type="ECO:0000256" key="10">
    <source>
        <dbReference type="ARBA" id="ARBA00024596"/>
    </source>
</evidence>
<evidence type="ECO:0000256" key="3">
    <source>
        <dbReference type="ARBA" id="ARBA00011245"/>
    </source>
</evidence>
<accession>A0ABU9UDU3</accession>
<reference evidence="23 24" key="1">
    <citation type="submission" date="2024-03" db="EMBL/GenBank/DDBJ databases">
        <title>Ignisphaera cupida sp. nov., a hyperthermophilic hydrolytic archaeon from a hot spring of Kamchatka, and proposal of Ignisphaeraceae fam. nov.</title>
        <authorList>
            <person name="Podosokorskaya O.A."/>
            <person name="Elcheninov A.G."/>
            <person name="Maltseva A.I."/>
            <person name="Zayulina K.S."/>
            <person name="Novikov A."/>
            <person name="Merkel A.Y."/>
        </authorList>
    </citation>
    <scope>NUCLEOTIDE SEQUENCE [LARGE SCALE GENOMIC DNA]</scope>
    <source>
        <strain evidence="23 24">38H-sp</strain>
    </source>
</reference>
<keyword evidence="6" id="KW-0460">Magnesium</keyword>
<evidence type="ECO:0000256" key="7">
    <source>
        <dbReference type="ARBA" id="ARBA00024448"/>
    </source>
</evidence>
<dbReference type="Proteomes" id="UP001466331">
    <property type="component" value="Unassembled WGS sequence"/>
</dbReference>
<comment type="catalytic activity">
    <reaction evidence="20">
        <text>N(6)-methyl-dATP + H2O = N(6)-methyl-dAMP + diphosphate + H(+)</text>
        <dbReference type="Rhea" id="RHEA:67604"/>
        <dbReference type="ChEBI" id="CHEBI:15377"/>
        <dbReference type="ChEBI" id="CHEBI:15378"/>
        <dbReference type="ChEBI" id="CHEBI:33019"/>
        <dbReference type="ChEBI" id="CHEBI:169976"/>
        <dbReference type="ChEBI" id="CHEBI:172872"/>
    </reaction>
    <physiologicalReaction direction="left-to-right" evidence="20">
        <dbReference type="Rhea" id="RHEA:67605"/>
    </physiologicalReaction>
</comment>
<sequence>MIIIHHMEKKHNQIKIKNIDWKKWQFTEKAVLCFVINNDKILLIHKKRGLGKGKINAPGGRIEEGETPIKAAIRETQEEVLITPINPVKYAELNFIFTDGYSLYGEAYISKSHTGIPGETEEAKPFWQEIDKIPYDRMWEDDRLWLPHVLNGKKVKAYFIFEKDKMLDHNVEIVESF</sequence>
<evidence type="ECO:0000256" key="16">
    <source>
        <dbReference type="ARBA" id="ARBA00031927"/>
    </source>
</evidence>
<dbReference type="Gene3D" id="3.90.79.10">
    <property type="entry name" value="Nucleoside Triphosphate Pyrophosphohydrolase"/>
    <property type="match status" value="1"/>
</dbReference>
<evidence type="ECO:0000256" key="2">
    <source>
        <dbReference type="ARBA" id="ARBA00005582"/>
    </source>
</evidence>
<evidence type="ECO:0000256" key="21">
    <source>
        <dbReference type="ARBA" id="ARBA00053094"/>
    </source>
</evidence>
<protein>
    <recommendedName>
        <fullName evidence="12">Oxidized purine nucleoside triphosphate hydrolase</fullName>
        <ecNumber evidence="11">3.6.1.56</ecNumber>
    </recommendedName>
    <alternativeName>
        <fullName evidence="16">2-hydroxy-dATP diphosphatase</fullName>
    </alternativeName>
    <alternativeName>
        <fullName evidence="15">7,8-dihydro-8-oxoguanine triphosphatase</fullName>
    </alternativeName>
    <alternativeName>
        <fullName evidence="14">8-oxo-dGTPase</fullName>
    </alternativeName>
    <alternativeName>
        <fullName evidence="17">Methylated purine nucleoside triphosphate hydrolase</fullName>
    </alternativeName>
    <alternativeName>
        <fullName evidence="13">Nucleoside diphosphate-linked moiety X motif 1</fullName>
    </alternativeName>
</protein>
<name>A0ABU9UDU3_9SPIR</name>
<comment type="caution">
    <text evidence="23">The sequence shown here is derived from an EMBL/GenBank/DDBJ whole genome shotgun (WGS) entry which is preliminary data.</text>
</comment>
<dbReference type="Pfam" id="PF00293">
    <property type="entry name" value="NUDIX"/>
    <property type="match status" value="1"/>
</dbReference>
<evidence type="ECO:0000256" key="5">
    <source>
        <dbReference type="ARBA" id="ARBA00022801"/>
    </source>
</evidence>
<comment type="similarity">
    <text evidence="2">Belongs to the Nudix hydrolase family.</text>
</comment>
<proteinExistence type="inferred from homology"/>
<dbReference type="EC" id="3.6.1.56" evidence="11"/>
<comment type="cofactor">
    <cofactor evidence="1">
        <name>Mg(2+)</name>
        <dbReference type="ChEBI" id="CHEBI:18420"/>
    </cofactor>
</comment>
<evidence type="ECO:0000256" key="19">
    <source>
        <dbReference type="ARBA" id="ARBA00048894"/>
    </source>
</evidence>
<evidence type="ECO:0000256" key="15">
    <source>
        <dbReference type="ARBA" id="ARBA00030682"/>
    </source>
</evidence>
<evidence type="ECO:0000256" key="17">
    <source>
        <dbReference type="ARBA" id="ARBA00032071"/>
    </source>
</evidence>
<evidence type="ECO:0000256" key="13">
    <source>
        <dbReference type="ARBA" id="ARBA00029673"/>
    </source>
</evidence>
<keyword evidence="4" id="KW-0479">Metal-binding</keyword>
<evidence type="ECO:0000256" key="20">
    <source>
        <dbReference type="ARBA" id="ARBA00049032"/>
    </source>
</evidence>
<dbReference type="PANTHER" id="PTHR43758">
    <property type="entry name" value="7,8-DIHYDRO-8-OXOGUANINE TRIPHOSPHATASE"/>
    <property type="match status" value="1"/>
</dbReference>
<organism evidence="23 24">
    <name type="scientific">Rarispira pelagica</name>
    <dbReference type="NCBI Taxonomy" id="3141764"/>
    <lineage>
        <taxon>Bacteria</taxon>
        <taxon>Pseudomonadati</taxon>
        <taxon>Spirochaetota</taxon>
        <taxon>Spirochaetia</taxon>
        <taxon>Winmispirales</taxon>
        <taxon>Winmispiraceae</taxon>
        <taxon>Rarispira</taxon>
    </lineage>
</organism>
<dbReference type="RefSeq" id="WP_420070302.1">
    <property type="nucleotide sequence ID" value="NZ_JBCHKQ010000006.1"/>
</dbReference>
<dbReference type="EMBL" id="JBCHKQ010000006">
    <property type="protein sequence ID" value="MEM5948849.1"/>
    <property type="molecule type" value="Genomic_DNA"/>
</dbReference>
<keyword evidence="24" id="KW-1185">Reference proteome</keyword>
<comment type="catalytic activity">
    <reaction evidence="10">
        <text>2-oxo-ATP + H2O = 2-oxo-AMP + diphosphate + H(+)</text>
        <dbReference type="Rhea" id="RHEA:67392"/>
        <dbReference type="ChEBI" id="CHEBI:15377"/>
        <dbReference type="ChEBI" id="CHEBI:15378"/>
        <dbReference type="ChEBI" id="CHEBI:33019"/>
        <dbReference type="ChEBI" id="CHEBI:71395"/>
        <dbReference type="ChEBI" id="CHEBI:172878"/>
    </reaction>
    <physiologicalReaction direction="left-to-right" evidence="10">
        <dbReference type="Rhea" id="RHEA:67393"/>
    </physiologicalReaction>
</comment>
<evidence type="ECO:0000256" key="1">
    <source>
        <dbReference type="ARBA" id="ARBA00001946"/>
    </source>
</evidence>
<evidence type="ECO:0000256" key="4">
    <source>
        <dbReference type="ARBA" id="ARBA00022723"/>
    </source>
</evidence>
<gene>
    <name evidence="23" type="ORF">WKV44_09885</name>
</gene>
<dbReference type="PROSITE" id="PS51462">
    <property type="entry name" value="NUDIX"/>
    <property type="match status" value="1"/>
</dbReference>
<comment type="catalytic activity">
    <reaction evidence="19">
        <text>O(6)-methyl-dGTP + H2O = O(6)-methyl-dGMP + diphosphate + H(+)</text>
        <dbReference type="Rhea" id="RHEA:67600"/>
        <dbReference type="ChEBI" id="CHEBI:15377"/>
        <dbReference type="ChEBI" id="CHEBI:15378"/>
        <dbReference type="ChEBI" id="CHEBI:33019"/>
        <dbReference type="ChEBI" id="CHEBI:169974"/>
        <dbReference type="ChEBI" id="CHEBI:169975"/>
    </reaction>
    <physiologicalReaction direction="left-to-right" evidence="19">
        <dbReference type="Rhea" id="RHEA:67601"/>
    </physiologicalReaction>
</comment>
<keyword evidence="5" id="KW-0378">Hydrolase</keyword>
<comment type="catalytic activity">
    <reaction evidence="8">
        <text>2-oxo-dATP + H2O = 2-oxo-dAMP + diphosphate + H(+)</text>
        <dbReference type="Rhea" id="RHEA:31583"/>
        <dbReference type="ChEBI" id="CHEBI:15377"/>
        <dbReference type="ChEBI" id="CHEBI:15378"/>
        <dbReference type="ChEBI" id="CHEBI:33019"/>
        <dbReference type="ChEBI" id="CHEBI:63212"/>
        <dbReference type="ChEBI" id="CHEBI:77897"/>
        <dbReference type="EC" id="3.6.1.56"/>
    </reaction>
    <physiologicalReaction direction="left-to-right" evidence="8">
        <dbReference type="Rhea" id="RHEA:31584"/>
    </physiologicalReaction>
</comment>
<dbReference type="PANTHER" id="PTHR43758:SF2">
    <property type="entry name" value="OXIDIZED PURINE NUCLEOSIDE TRIPHOSPHATE HYDROLASE"/>
    <property type="match status" value="1"/>
</dbReference>
<dbReference type="PRINTS" id="PR01403">
    <property type="entry name" value="8OXTPHPHTASE"/>
</dbReference>
<evidence type="ECO:0000256" key="14">
    <source>
        <dbReference type="ARBA" id="ARBA00030634"/>
    </source>
</evidence>
<dbReference type="InterPro" id="IPR000086">
    <property type="entry name" value="NUDIX_hydrolase_dom"/>
</dbReference>
<evidence type="ECO:0000256" key="8">
    <source>
        <dbReference type="ARBA" id="ARBA00024459"/>
    </source>
</evidence>
<evidence type="ECO:0000256" key="11">
    <source>
        <dbReference type="ARBA" id="ARBA00026103"/>
    </source>
</evidence>
<comment type="catalytic activity">
    <reaction evidence="18">
        <text>N(6)-methyl-ATP + H2O = N(6)-methyl-AMP + diphosphate + H(+)</text>
        <dbReference type="Rhea" id="RHEA:67608"/>
        <dbReference type="ChEBI" id="CHEBI:15377"/>
        <dbReference type="ChEBI" id="CHEBI:15378"/>
        <dbReference type="ChEBI" id="CHEBI:33019"/>
        <dbReference type="ChEBI" id="CHEBI:144842"/>
        <dbReference type="ChEBI" id="CHEBI:172873"/>
    </reaction>
    <physiologicalReaction direction="left-to-right" evidence="18">
        <dbReference type="Rhea" id="RHEA:67609"/>
    </physiologicalReaction>
</comment>
<evidence type="ECO:0000256" key="6">
    <source>
        <dbReference type="ARBA" id="ARBA00022842"/>
    </source>
</evidence>
<evidence type="ECO:0000256" key="18">
    <source>
        <dbReference type="ARBA" id="ARBA00048002"/>
    </source>
</evidence>